<evidence type="ECO:0000313" key="1">
    <source>
        <dbReference type="EMBL" id="MBB3087519.1"/>
    </source>
</evidence>
<reference evidence="1 2" key="1">
    <citation type="submission" date="2020-08" db="EMBL/GenBank/DDBJ databases">
        <title>Genomic Encyclopedia of Type Strains, Phase III (KMG-III): the genomes of soil and plant-associated and newly described type strains.</title>
        <authorList>
            <person name="Whitman W."/>
        </authorList>
    </citation>
    <scope>NUCLEOTIDE SEQUENCE [LARGE SCALE GENOMIC DNA]</scope>
    <source>
        <strain evidence="1 2">CECT 3302</strain>
    </source>
</reference>
<keyword evidence="2" id="KW-1185">Reference proteome</keyword>
<accession>A0A7W5F6X0</accession>
<dbReference type="InterPro" id="IPR025534">
    <property type="entry name" value="DUF4420"/>
</dbReference>
<name>A0A7W5F6X0_9ACTN</name>
<evidence type="ECO:0000313" key="2">
    <source>
        <dbReference type="Proteomes" id="UP000577707"/>
    </source>
</evidence>
<protein>
    <recommendedName>
        <fullName evidence="3">PD-(D/E)XK motif protein</fullName>
    </recommendedName>
</protein>
<evidence type="ECO:0008006" key="3">
    <source>
        <dbReference type="Google" id="ProtNLM"/>
    </source>
</evidence>
<sequence>MASGSERASAEGLLDQTLAVSAIATEAGDTLAYAGGAASGEYVAAIVARAGTSSPVPVRMAALSAEFGVRYRLDDGITQRTMRVSVIRCRSVDPEVQTLFASFIHELLLALPSDPAETDVADELARWLGLFWRLQAPPRTDVVGLVGELTLIGAARRPEAWVRGWHSVPTSTIDFVLTQPPVEVEVKATQSATRAHTISADQAFSSGNRYFASVRVELRESGMTIGDFARRIADGLGASQDREAFWAILAAECGASFGEFMAERFIADVSDRSLEFFRREDVPRPELGYPLPPDVSGVTFRSDFSASPSQGPDDFFAELGL</sequence>
<dbReference type="AlphaFoldDB" id="A0A7W5F6X0"/>
<dbReference type="RefSeq" id="WP_183541805.1">
    <property type="nucleotide sequence ID" value="NZ_BMQT01000001.1"/>
</dbReference>
<gene>
    <name evidence="1" type="ORF">FHS12_000442</name>
</gene>
<organism evidence="1 2">
    <name type="scientific">Nocardioides albus</name>
    <dbReference type="NCBI Taxonomy" id="1841"/>
    <lineage>
        <taxon>Bacteria</taxon>
        <taxon>Bacillati</taxon>
        <taxon>Actinomycetota</taxon>
        <taxon>Actinomycetes</taxon>
        <taxon>Propionibacteriales</taxon>
        <taxon>Nocardioidaceae</taxon>
        <taxon>Nocardioides</taxon>
    </lineage>
</organism>
<dbReference type="Proteomes" id="UP000577707">
    <property type="component" value="Unassembled WGS sequence"/>
</dbReference>
<comment type="caution">
    <text evidence="1">The sequence shown here is derived from an EMBL/GenBank/DDBJ whole genome shotgun (WGS) entry which is preliminary data.</text>
</comment>
<proteinExistence type="predicted"/>
<dbReference type="EMBL" id="JACHXG010000001">
    <property type="protein sequence ID" value="MBB3087519.1"/>
    <property type="molecule type" value="Genomic_DNA"/>
</dbReference>
<dbReference type="Pfam" id="PF14390">
    <property type="entry name" value="DUF4420"/>
    <property type="match status" value="1"/>
</dbReference>